<dbReference type="SUPFAM" id="SSF52518">
    <property type="entry name" value="Thiamin diphosphate-binding fold (THDP-binding)"/>
    <property type="match status" value="2"/>
</dbReference>
<dbReference type="PATRIC" id="fig|1423760.3.peg.415"/>
<feature type="domain" description="Thiamine pyrophosphate enzyme central" evidence="4">
    <location>
        <begin position="194"/>
        <end position="329"/>
    </location>
</feature>
<dbReference type="GO" id="GO:0005948">
    <property type="term" value="C:acetolactate synthase complex"/>
    <property type="evidence" value="ECO:0007669"/>
    <property type="project" value="TreeGrafter"/>
</dbReference>
<proteinExistence type="inferred from homology"/>
<dbReference type="Pfam" id="PF02776">
    <property type="entry name" value="TPP_enzyme_N"/>
    <property type="match status" value="1"/>
</dbReference>
<dbReference type="GO" id="GO:0000287">
    <property type="term" value="F:magnesium ion binding"/>
    <property type="evidence" value="ECO:0007669"/>
    <property type="project" value="InterPro"/>
</dbReference>
<evidence type="ECO:0000256" key="3">
    <source>
        <dbReference type="RuleBase" id="RU362132"/>
    </source>
</evidence>
<organism evidence="7 8">
    <name type="scientific">Limosilactobacillus ingluviei DSM 15946</name>
    <dbReference type="NCBI Taxonomy" id="1423760"/>
    <lineage>
        <taxon>Bacteria</taxon>
        <taxon>Bacillati</taxon>
        <taxon>Bacillota</taxon>
        <taxon>Bacilli</taxon>
        <taxon>Lactobacillales</taxon>
        <taxon>Lactobacillaceae</taxon>
        <taxon>Limosilactobacillus</taxon>
    </lineage>
</organism>
<dbReference type="Gene3D" id="3.40.50.1220">
    <property type="entry name" value="TPP-binding domain"/>
    <property type="match status" value="1"/>
</dbReference>
<dbReference type="GO" id="GO:0030976">
    <property type="term" value="F:thiamine pyrophosphate binding"/>
    <property type="evidence" value="ECO:0007669"/>
    <property type="project" value="InterPro"/>
</dbReference>
<comment type="caution">
    <text evidence="7">The sequence shown here is derived from an EMBL/GenBank/DDBJ whole genome shotgun (WGS) entry which is preliminary data.</text>
</comment>
<keyword evidence="2 3" id="KW-0786">Thiamine pyrophosphate</keyword>
<evidence type="ECO:0000259" key="6">
    <source>
        <dbReference type="Pfam" id="PF02776"/>
    </source>
</evidence>
<accession>A0A0R1U6S6</accession>
<reference evidence="7 8" key="1">
    <citation type="journal article" date="2015" name="Genome Announc.">
        <title>Expanding the biotechnology potential of lactobacilli through comparative genomics of 213 strains and associated genera.</title>
        <authorList>
            <person name="Sun Z."/>
            <person name="Harris H.M."/>
            <person name="McCann A."/>
            <person name="Guo C."/>
            <person name="Argimon S."/>
            <person name="Zhang W."/>
            <person name="Yang X."/>
            <person name="Jeffery I.B."/>
            <person name="Cooney J.C."/>
            <person name="Kagawa T.F."/>
            <person name="Liu W."/>
            <person name="Song Y."/>
            <person name="Salvetti E."/>
            <person name="Wrobel A."/>
            <person name="Rasinkangas P."/>
            <person name="Parkhill J."/>
            <person name="Rea M.C."/>
            <person name="O'Sullivan O."/>
            <person name="Ritari J."/>
            <person name="Douillard F.P."/>
            <person name="Paul Ross R."/>
            <person name="Yang R."/>
            <person name="Briner A.E."/>
            <person name="Felis G.E."/>
            <person name="de Vos W.M."/>
            <person name="Barrangou R."/>
            <person name="Klaenhammer T.R."/>
            <person name="Caufield P.W."/>
            <person name="Cui Y."/>
            <person name="Zhang H."/>
            <person name="O'Toole P.W."/>
        </authorList>
    </citation>
    <scope>NUCLEOTIDE SEQUENCE [LARGE SCALE GENOMIC DNA]</scope>
    <source>
        <strain evidence="7 8">DSM 15946</strain>
    </source>
</reference>
<dbReference type="InterPro" id="IPR029035">
    <property type="entry name" value="DHS-like_NAD/FAD-binding_dom"/>
</dbReference>
<feature type="domain" description="Thiamine pyrophosphate enzyme N-terminal TPP-binding" evidence="6">
    <location>
        <begin position="8"/>
        <end position="119"/>
    </location>
</feature>
<dbReference type="PANTHER" id="PTHR18968:SF129">
    <property type="entry name" value="ACETOLACTATE SYNTHASE"/>
    <property type="match status" value="1"/>
</dbReference>
<gene>
    <name evidence="7" type="ORF">FC43_GL000396</name>
</gene>
<dbReference type="InterPro" id="IPR045229">
    <property type="entry name" value="TPP_enz"/>
</dbReference>
<dbReference type="GO" id="GO:0034077">
    <property type="term" value="P:butanediol metabolic process"/>
    <property type="evidence" value="ECO:0007669"/>
    <property type="project" value="InterPro"/>
</dbReference>
<dbReference type="InterPro" id="IPR012000">
    <property type="entry name" value="Thiamin_PyroP_enz_cen_dom"/>
</dbReference>
<dbReference type="InterPro" id="IPR012001">
    <property type="entry name" value="Thiamin_PyroP_enz_TPP-bd_dom"/>
</dbReference>
<dbReference type="EMBL" id="AZFK01000077">
    <property type="protein sequence ID" value="KRL88452.1"/>
    <property type="molecule type" value="Genomic_DNA"/>
</dbReference>
<dbReference type="GO" id="GO:0050660">
    <property type="term" value="F:flavin adenine dinucleotide binding"/>
    <property type="evidence" value="ECO:0007669"/>
    <property type="project" value="TreeGrafter"/>
</dbReference>
<evidence type="ECO:0000313" key="7">
    <source>
        <dbReference type="EMBL" id="KRL88452.1"/>
    </source>
</evidence>
<dbReference type="Gene3D" id="3.40.50.970">
    <property type="match status" value="2"/>
</dbReference>
<dbReference type="GO" id="GO:0003984">
    <property type="term" value="F:acetolactate synthase activity"/>
    <property type="evidence" value="ECO:0007669"/>
    <property type="project" value="InterPro"/>
</dbReference>
<feature type="domain" description="Thiamine pyrophosphate enzyme TPP-binding" evidence="5">
    <location>
        <begin position="391"/>
        <end position="538"/>
    </location>
</feature>
<dbReference type="InterPro" id="IPR011766">
    <property type="entry name" value="TPP_enzyme_TPP-bd"/>
</dbReference>
<comment type="similarity">
    <text evidence="1 3">Belongs to the TPP enzyme family.</text>
</comment>
<dbReference type="Pfam" id="PF02775">
    <property type="entry name" value="TPP_enzyme_C"/>
    <property type="match status" value="1"/>
</dbReference>
<protein>
    <submittedName>
        <fullName evidence="7">Acetolactate synthase, catabolic</fullName>
    </submittedName>
</protein>
<dbReference type="NCBIfam" id="TIGR02418">
    <property type="entry name" value="acolac_catab"/>
    <property type="match status" value="1"/>
</dbReference>
<evidence type="ECO:0000256" key="2">
    <source>
        <dbReference type="ARBA" id="ARBA00023052"/>
    </source>
</evidence>
<dbReference type="FunFam" id="3.40.50.970:FF:000007">
    <property type="entry name" value="Acetolactate synthase"/>
    <property type="match status" value="1"/>
</dbReference>
<dbReference type="AlphaFoldDB" id="A0A0R1U6S6"/>
<dbReference type="Proteomes" id="UP000050816">
    <property type="component" value="Unassembled WGS sequence"/>
</dbReference>
<dbReference type="PANTHER" id="PTHR18968">
    <property type="entry name" value="THIAMINE PYROPHOSPHATE ENZYMES"/>
    <property type="match status" value="1"/>
</dbReference>
<dbReference type="GO" id="GO:0009097">
    <property type="term" value="P:isoleucine biosynthetic process"/>
    <property type="evidence" value="ECO:0007669"/>
    <property type="project" value="TreeGrafter"/>
</dbReference>
<name>A0A0R1U6S6_9LACO</name>
<dbReference type="InterPro" id="IPR029061">
    <property type="entry name" value="THDP-binding"/>
</dbReference>
<evidence type="ECO:0000313" key="8">
    <source>
        <dbReference type="Proteomes" id="UP000050816"/>
    </source>
</evidence>
<dbReference type="CDD" id="cd07035">
    <property type="entry name" value="TPP_PYR_POX_like"/>
    <property type="match status" value="1"/>
</dbReference>
<sequence length="558" mass="59250">MMTQPRFGADAIVASLKQHGVDKVFGIPGAKIDRLFEKLEHEPGAPELIVTRHEQNAAFMAQAYARLTDKTGVVVATSGPGVGNLATGLMTAQAEGDAVLAIGGQVQRKDLQRQTHQSTPSVQLMAPITNYSAEIQDPANIEETLANAFAASQGAKHGAAFVSVPQDIDDAPLTDAGLPVYQPAQAGPAPLAAIKAVAKRIKAAQFPVLLVGLRGSAPKEAAALHALLAQTGLPVVETFQAAGVVTRELAPTSYFGRIGLFRNQVGDRLLRQSDLVVTIGYDAIEYEPRNWNAAKNATIVNLDTIPAQIDNYFAPVAQLIGEIAQTLTLLTSELPDFVYPAAAKAQLVALKAELEADQAAVAPTNQAVSHPLAVVQALQKQVSDDMIVSVDVGSHYIWMARHFRSYQARHLLFSNGMQTLGVALPWAMVAAMLHPEQKAVAVCGDGGFLYSGAELTTAVQHQLNLVTIVWNDGGNYDMVRFQEELKYGQAAGTKFGDLDIVKFAESTGATGLRVQSPDQLDAVLAQAFATDGPVVVDVPVDYSGNQALAQQLIDSQLG</sequence>
<evidence type="ECO:0000256" key="1">
    <source>
        <dbReference type="ARBA" id="ARBA00007812"/>
    </source>
</evidence>
<dbReference type="GO" id="GO:0009099">
    <property type="term" value="P:L-valine biosynthetic process"/>
    <property type="evidence" value="ECO:0007669"/>
    <property type="project" value="TreeGrafter"/>
</dbReference>
<dbReference type="SUPFAM" id="SSF52467">
    <property type="entry name" value="DHS-like NAD/FAD-binding domain"/>
    <property type="match status" value="1"/>
</dbReference>
<evidence type="ECO:0000259" key="4">
    <source>
        <dbReference type="Pfam" id="PF00205"/>
    </source>
</evidence>
<dbReference type="NCBIfam" id="NF006378">
    <property type="entry name" value="PRK08617.1"/>
    <property type="match status" value="1"/>
</dbReference>
<evidence type="ECO:0000259" key="5">
    <source>
        <dbReference type="Pfam" id="PF02775"/>
    </source>
</evidence>
<dbReference type="Pfam" id="PF00205">
    <property type="entry name" value="TPP_enzyme_M"/>
    <property type="match status" value="1"/>
</dbReference>
<dbReference type="InterPro" id="IPR012782">
    <property type="entry name" value="Acetolactate_synth_catblc"/>
</dbReference>